<proteinExistence type="predicted"/>
<dbReference type="EMBL" id="JANJQO010002152">
    <property type="protein sequence ID" value="KAJ2967919.1"/>
    <property type="molecule type" value="Genomic_DNA"/>
</dbReference>
<comment type="caution">
    <text evidence="1">The sequence shown here is derived from an EMBL/GenBank/DDBJ whole genome shotgun (WGS) entry which is preliminary data.</text>
</comment>
<gene>
    <name evidence="1" type="ORF">NQ176_g9436</name>
</gene>
<keyword evidence="2" id="KW-1185">Reference proteome</keyword>
<reference evidence="1" key="1">
    <citation type="submission" date="2022-08" db="EMBL/GenBank/DDBJ databases">
        <title>Genome Sequence of Lecanicillium fungicola.</title>
        <authorList>
            <person name="Buettner E."/>
        </authorList>
    </citation>
    <scope>NUCLEOTIDE SEQUENCE</scope>
    <source>
        <strain evidence="1">Babe33</strain>
    </source>
</reference>
<organism evidence="1 2">
    <name type="scientific">Zarea fungicola</name>
    <dbReference type="NCBI Taxonomy" id="93591"/>
    <lineage>
        <taxon>Eukaryota</taxon>
        <taxon>Fungi</taxon>
        <taxon>Dikarya</taxon>
        <taxon>Ascomycota</taxon>
        <taxon>Pezizomycotina</taxon>
        <taxon>Sordariomycetes</taxon>
        <taxon>Hypocreomycetidae</taxon>
        <taxon>Hypocreales</taxon>
        <taxon>Cordycipitaceae</taxon>
        <taxon>Zarea</taxon>
    </lineage>
</organism>
<evidence type="ECO:0000313" key="1">
    <source>
        <dbReference type="EMBL" id="KAJ2967919.1"/>
    </source>
</evidence>
<protein>
    <submittedName>
        <fullName evidence="1">Uncharacterized protein</fullName>
    </submittedName>
</protein>
<evidence type="ECO:0000313" key="2">
    <source>
        <dbReference type="Proteomes" id="UP001143910"/>
    </source>
</evidence>
<sequence length="202" mass="22147">MRPLSLILLAALGAAVALPPKTGDARFTEAELAELAALPPFPQPVISNFEDAPEISKAQVERDTGLTRNKLYRISGWAFYIGSYVVDQYRGTNWVFPSDAISIDYIANQVASDIIKHPGNGGLLNNVGGGWSYYVSLASGYSYNNIPYPVLWGTITLAIQGANDWLLYDNAFSFTMQDTNHQEIFSILVYPTIHSTLAATHD</sequence>
<name>A0ACC1MM70_9HYPO</name>
<accession>A0ACC1MM70</accession>
<dbReference type="Proteomes" id="UP001143910">
    <property type="component" value="Unassembled WGS sequence"/>
</dbReference>